<evidence type="ECO:0000313" key="2">
    <source>
        <dbReference type="Proteomes" id="UP001064027"/>
    </source>
</evidence>
<reference evidence="1" key="1">
    <citation type="submission" date="2022-09" db="EMBL/GenBank/DDBJ databases">
        <title>Complete genome sequence of Rossellomorea vietnamensis strain RL-WG62, a newly isolated PGPR with the potential for plant salinity stress alleviation.</title>
        <authorList>
            <person name="Ren L."/>
            <person name="Wang G."/>
            <person name="Hu H."/>
        </authorList>
    </citation>
    <scope>NUCLEOTIDE SEQUENCE</scope>
    <source>
        <strain evidence="1">RL-WG62</strain>
    </source>
</reference>
<proteinExistence type="predicted"/>
<dbReference type="Proteomes" id="UP001064027">
    <property type="component" value="Chromosome"/>
</dbReference>
<name>A0ACD4C9N6_9BACI</name>
<evidence type="ECO:0000313" key="1">
    <source>
        <dbReference type="EMBL" id="UXH45202.1"/>
    </source>
</evidence>
<dbReference type="EMBL" id="CP104558">
    <property type="protein sequence ID" value="UXH45202.1"/>
    <property type="molecule type" value="Genomic_DNA"/>
</dbReference>
<gene>
    <name evidence="1" type="ORF">N5C46_03820</name>
</gene>
<sequence>MSDWGVLFLLFLIMMIILALTNILVMKISGKNKKKRIWSGIICILITPVVFFLTGLSVSPLDPYGFGTGVLMIIYGAFFALNGVGIVVTGLFLESENR</sequence>
<organism evidence="1 2">
    <name type="scientific">Rossellomorea vietnamensis</name>
    <dbReference type="NCBI Taxonomy" id="218284"/>
    <lineage>
        <taxon>Bacteria</taxon>
        <taxon>Bacillati</taxon>
        <taxon>Bacillota</taxon>
        <taxon>Bacilli</taxon>
        <taxon>Bacillales</taxon>
        <taxon>Bacillaceae</taxon>
        <taxon>Rossellomorea</taxon>
    </lineage>
</organism>
<protein>
    <submittedName>
        <fullName evidence="1">Uncharacterized protein</fullName>
    </submittedName>
</protein>
<accession>A0ACD4C9N6</accession>
<keyword evidence="2" id="KW-1185">Reference proteome</keyword>